<reference evidence="2 3" key="1">
    <citation type="submission" date="2020-01" db="EMBL/GenBank/DDBJ databases">
        <title>Genetics and antimicrobial susceptibilities of Nocardia species isolated from the soil; a comparison with species isolated from humans.</title>
        <authorList>
            <person name="Carrasco G."/>
            <person name="Monzon S."/>
            <person name="Sansegundo M."/>
            <person name="Garcia E."/>
            <person name="Garrido N."/>
            <person name="Medina M.J."/>
            <person name="Villalon P."/>
            <person name="Ramirez-Arocha A.C."/>
            <person name="Jimenez P."/>
            <person name="Cuesta I."/>
            <person name="Valdezate S."/>
        </authorList>
    </citation>
    <scope>NUCLEOTIDE SEQUENCE [LARGE SCALE GENOMIC DNA]</scope>
    <source>
        <strain evidence="2 3">CNM20110649</strain>
    </source>
</reference>
<organism evidence="2 3">
    <name type="scientific">Nocardia cyriacigeorgica</name>
    <dbReference type="NCBI Taxonomy" id="135487"/>
    <lineage>
        <taxon>Bacteria</taxon>
        <taxon>Bacillati</taxon>
        <taxon>Actinomycetota</taxon>
        <taxon>Actinomycetes</taxon>
        <taxon>Mycobacteriales</taxon>
        <taxon>Nocardiaceae</taxon>
        <taxon>Nocardia</taxon>
    </lineage>
</organism>
<gene>
    <name evidence="2" type="ORF">GV794_01865</name>
</gene>
<evidence type="ECO:0000313" key="2">
    <source>
        <dbReference type="EMBL" id="NEW54414.1"/>
    </source>
</evidence>
<keyword evidence="3" id="KW-1185">Reference proteome</keyword>
<evidence type="ECO:0000256" key="1">
    <source>
        <dbReference type="SAM" id="MobiDB-lite"/>
    </source>
</evidence>
<dbReference type="EMBL" id="JAAGUX010000002">
    <property type="protein sequence ID" value="NEW54414.1"/>
    <property type="molecule type" value="Genomic_DNA"/>
</dbReference>
<evidence type="ECO:0000313" key="3">
    <source>
        <dbReference type="Proteomes" id="UP000470876"/>
    </source>
</evidence>
<dbReference type="Proteomes" id="UP000470876">
    <property type="component" value="Unassembled WGS sequence"/>
</dbReference>
<dbReference type="RefSeq" id="WP_163837998.1">
    <property type="nucleotide sequence ID" value="NZ_JAAGUX010000002.1"/>
</dbReference>
<dbReference type="Pfam" id="PF24596">
    <property type="entry name" value="DUF7620"/>
    <property type="match status" value="1"/>
</dbReference>
<dbReference type="InterPro" id="IPR056037">
    <property type="entry name" value="DUF7620"/>
</dbReference>
<proteinExistence type="predicted"/>
<feature type="region of interest" description="Disordered" evidence="1">
    <location>
        <begin position="1"/>
        <end position="29"/>
    </location>
</feature>
<feature type="compositionally biased region" description="Basic and acidic residues" evidence="1">
    <location>
        <begin position="8"/>
        <end position="29"/>
    </location>
</feature>
<comment type="caution">
    <text evidence="2">The sequence shown here is derived from an EMBL/GenBank/DDBJ whole genome shotgun (WGS) entry which is preliminary data.</text>
</comment>
<protein>
    <submittedName>
        <fullName evidence="2">Uncharacterized protein</fullName>
    </submittedName>
</protein>
<sequence length="69" mass="8115">MWRRRSKSRESDATREARASAERAKAERRRVEAQWPAVQRLSGQLNTAIERNHFGESIELAWLRRRAAP</sequence>
<accession>A0ABX0CEE8</accession>
<name>A0ABX0CEE8_9NOCA</name>